<evidence type="ECO:0000256" key="5">
    <source>
        <dbReference type="SAM" id="Phobius"/>
    </source>
</evidence>
<dbReference type="NCBIfam" id="TIGR00254">
    <property type="entry name" value="GGDEF"/>
    <property type="match status" value="1"/>
</dbReference>
<feature type="transmembrane region" description="Helical" evidence="5">
    <location>
        <begin position="98"/>
        <end position="116"/>
    </location>
</feature>
<keyword evidence="5" id="KW-0812">Transmembrane</keyword>
<accession>A0A7Y9W2I1</accession>
<feature type="transmembrane region" description="Helical" evidence="5">
    <location>
        <begin position="122"/>
        <end position="141"/>
    </location>
</feature>
<evidence type="ECO:0000313" key="8">
    <source>
        <dbReference type="Proteomes" id="UP000553035"/>
    </source>
</evidence>
<dbReference type="InterPro" id="IPR029787">
    <property type="entry name" value="Nucleotide_cyclase"/>
</dbReference>
<feature type="domain" description="GGDEF" evidence="6">
    <location>
        <begin position="249"/>
        <end position="379"/>
    </location>
</feature>
<dbReference type="FunFam" id="3.30.70.270:FF:000001">
    <property type="entry name" value="Diguanylate cyclase domain protein"/>
    <property type="match status" value="1"/>
</dbReference>
<dbReference type="InterPro" id="IPR043128">
    <property type="entry name" value="Rev_trsase/Diguanyl_cyclase"/>
</dbReference>
<comment type="subcellular location">
    <subcellularLocation>
        <location evidence="2">Cell inner membrane</location>
    </subcellularLocation>
</comment>
<feature type="transmembrane region" description="Helical" evidence="5">
    <location>
        <begin position="34"/>
        <end position="55"/>
    </location>
</feature>
<dbReference type="PANTHER" id="PTHR45138">
    <property type="entry name" value="REGULATORY COMPONENTS OF SENSORY TRANSDUCTION SYSTEM"/>
    <property type="match status" value="1"/>
</dbReference>
<dbReference type="CDD" id="cd01949">
    <property type="entry name" value="GGDEF"/>
    <property type="match status" value="1"/>
</dbReference>
<comment type="caution">
    <text evidence="7">The sequence shown here is derived from an EMBL/GenBank/DDBJ whole genome shotgun (WGS) entry which is preliminary data.</text>
</comment>
<feature type="transmembrane region" description="Helical" evidence="5">
    <location>
        <begin position="148"/>
        <end position="166"/>
    </location>
</feature>
<dbReference type="PROSITE" id="PS50887">
    <property type="entry name" value="GGDEF"/>
    <property type="match status" value="1"/>
</dbReference>
<dbReference type="EC" id="2.7.7.65" evidence="3"/>
<dbReference type="Proteomes" id="UP000553035">
    <property type="component" value="Unassembled WGS sequence"/>
</dbReference>
<keyword evidence="5" id="KW-1133">Transmembrane helix</keyword>
<evidence type="ECO:0000256" key="1">
    <source>
        <dbReference type="ARBA" id="ARBA00001946"/>
    </source>
</evidence>
<dbReference type="InterPro" id="IPR050469">
    <property type="entry name" value="Diguanylate_Cyclase"/>
</dbReference>
<dbReference type="GO" id="GO:0005886">
    <property type="term" value="C:plasma membrane"/>
    <property type="evidence" value="ECO:0007669"/>
    <property type="project" value="UniProtKB-SubCell"/>
</dbReference>
<evidence type="ECO:0000313" key="7">
    <source>
        <dbReference type="EMBL" id="NYH12478.1"/>
    </source>
</evidence>
<comment type="cofactor">
    <cofactor evidence="1">
        <name>Mg(2+)</name>
        <dbReference type="ChEBI" id="CHEBI:18420"/>
    </cofactor>
</comment>
<sequence length="380" mass="42894">MDRMELSDLRHEQGASIDEQVNTDRLHQLFRQSVSAVVGSYLAALMLCGLCWDRFEQTCIFWWLGLLTASTLLRVSMFVAWFRSDESERTPKRWERKYWSTLVLSAGIWGAGALIIMPADDLLAQALVMLFTVGMSVSAVSCYSAYRYMTLVSMALVLLPCTFWLLFQPSTLQVGMALAVLVFASFVARATRKMSEALEAAFRLTREMEQAHNISRLAARTDELTGLNNRRAFFERAQQLFDECRRRQSNLCAVMLDMDHFKHINDTYGHQVGDRVLQQMGSIICTYFRDTDVHGRLGGEEFAILLPDTSIEVAVELLENLIVTMPRIMTGPVHRITASLGVASMQNEDSDLHSLMNNADKALYRAKALGRNQIAVAEPV</sequence>
<protein>
    <recommendedName>
        <fullName evidence="3">diguanylate cyclase</fullName>
        <ecNumber evidence="3">2.7.7.65</ecNumber>
    </recommendedName>
</protein>
<evidence type="ECO:0000256" key="3">
    <source>
        <dbReference type="ARBA" id="ARBA00012528"/>
    </source>
</evidence>
<dbReference type="SMART" id="SM00267">
    <property type="entry name" value="GGDEF"/>
    <property type="match status" value="1"/>
</dbReference>
<evidence type="ECO:0000256" key="4">
    <source>
        <dbReference type="ARBA" id="ARBA00034247"/>
    </source>
</evidence>
<dbReference type="EMBL" id="JACCAT010000001">
    <property type="protein sequence ID" value="NYH12478.1"/>
    <property type="molecule type" value="Genomic_DNA"/>
</dbReference>
<gene>
    <name evidence="7" type="ORF">GGI52_005521</name>
</gene>
<dbReference type="SUPFAM" id="SSF55073">
    <property type="entry name" value="Nucleotide cyclase"/>
    <property type="match status" value="1"/>
</dbReference>
<dbReference type="Pfam" id="PF00990">
    <property type="entry name" value="GGDEF"/>
    <property type="match status" value="1"/>
</dbReference>
<evidence type="ECO:0000259" key="6">
    <source>
        <dbReference type="PROSITE" id="PS50887"/>
    </source>
</evidence>
<feature type="transmembrane region" description="Helical" evidence="5">
    <location>
        <begin position="61"/>
        <end position="82"/>
    </location>
</feature>
<dbReference type="InterPro" id="IPR000160">
    <property type="entry name" value="GGDEF_dom"/>
</dbReference>
<dbReference type="PANTHER" id="PTHR45138:SF9">
    <property type="entry name" value="DIGUANYLATE CYCLASE DGCM-RELATED"/>
    <property type="match status" value="1"/>
</dbReference>
<organism evidence="7 8">
    <name type="scientific">Pseudomonas moraviensis</name>
    <dbReference type="NCBI Taxonomy" id="321662"/>
    <lineage>
        <taxon>Bacteria</taxon>
        <taxon>Pseudomonadati</taxon>
        <taxon>Pseudomonadota</taxon>
        <taxon>Gammaproteobacteria</taxon>
        <taxon>Pseudomonadales</taxon>
        <taxon>Pseudomonadaceae</taxon>
        <taxon>Pseudomonas</taxon>
    </lineage>
</organism>
<proteinExistence type="predicted"/>
<reference evidence="7 8" key="1">
    <citation type="submission" date="2020-07" db="EMBL/GenBank/DDBJ databases">
        <title>Exploring microbial biodiversity for novel pathways involved in the catabolism of aromatic compounds derived from lignin.</title>
        <authorList>
            <person name="Elkins J."/>
        </authorList>
    </citation>
    <scope>NUCLEOTIDE SEQUENCE [LARGE SCALE GENOMIC DNA]</scope>
    <source>
        <strain evidence="7 8">VanB</strain>
    </source>
</reference>
<evidence type="ECO:0000256" key="2">
    <source>
        <dbReference type="ARBA" id="ARBA00004533"/>
    </source>
</evidence>
<keyword evidence="5" id="KW-0472">Membrane</keyword>
<dbReference type="Gene3D" id="3.30.70.270">
    <property type="match status" value="1"/>
</dbReference>
<dbReference type="GO" id="GO:0052621">
    <property type="term" value="F:diguanylate cyclase activity"/>
    <property type="evidence" value="ECO:0007669"/>
    <property type="project" value="UniProtKB-EC"/>
</dbReference>
<comment type="catalytic activity">
    <reaction evidence="4">
        <text>2 GTP = 3',3'-c-di-GMP + 2 diphosphate</text>
        <dbReference type="Rhea" id="RHEA:24898"/>
        <dbReference type="ChEBI" id="CHEBI:33019"/>
        <dbReference type="ChEBI" id="CHEBI:37565"/>
        <dbReference type="ChEBI" id="CHEBI:58805"/>
        <dbReference type="EC" id="2.7.7.65"/>
    </reaction>
</comment>
<name>A0A7Y9W2I1_9PSED</name>
<feature type="transmembrane region" description="Helical" evidence="5">
    <location>
        <begin position="172"/>
        <end position="188"/>
    </location>
</feature>
<dbReference type="AlphaFoldDB" id="A0A7Y9W2I1"/>